<dbReference type="CDD" id="cd03230">
    <property type="entry name" value="ABC_DR_subfamily_A"/>
    <property type="match status" value="1"/>
</dbReference>
<evidence type="ECO:0000259" key="5">
    <source>
        <dbReference type="PROSITE" id="PS50893"/>
    </source>
</evidence>
<evidence type="ECO:0000256" key="3">
    <source>
        <dbReference type="ARBA" id="ARBA00022741"/>
    </source>
</evidence>
<feature type="domain" description="ABC transporter" evidence="5">
    <location>
        <begin position="1"/>
        <end position="222"/>
    </location>
</feature>
<evidence type="ECO:0000256" key="4">
    <source>
        <dbReference type="ARBA" id="ARBA00022840"/>
    </source>
</evidence>
<dbReference type="EMBL" id="AP024849">
    <property type="protein sequence ID" value="BCZ44890.1"/>
    <property type="molecule type" value="Genomic_DNA"/>
</dbReference>
<dbReference type="Pfam" id="PF00005">
    <property type="entry name" value="ABC_tran"/>
    <property type="match status" value="1"/>
</dbReference>
<comment type="similarity">
    <text evidence="1">Belongs to the ABC transporter superfamily.</text>
</comment>
<reference evidence="7" key="1">
    <citation type="submission" date="2021-07" db="EMBL/GenBank/DDBJ databases">
        <title>Complete genome sequencing of a Clostridium isolate.</title>
        <authorList>
            <person name="Ueki A."/>
            <person name="Tonouchi A."/>
        </authorList>
    </citation>
    <scope>NUCLEOTIDE SEQUENCE [LARGE SCALE GENOMIC DNA]</scope>
    <source>
        <strain evidence="7">C5S11</strain>
    </source>
</reference>
<dbReference type="InterPro" id="IPR027417">
    <property type="entry name" value="P-loop_NTPase"/>
</dbReference>
<sequence length="222" mass="24572">MIVVDGIRKKYKKHVLEDISFSVKKGQCVGILGANGCGKSTLLSIMAGTKKSNGGRIFYNGMDSTKNKSIFTDYIGYVPQENPLIEELSVNDNLKLWYSNSKKDLKKDFFDGVPAMLGLDEVKKIAVRKLSGGMKRRVSIAAALANDPPILILDELSAALDLVCKKEIRQYLSHYLKQNGTIVMTTHEEDEIALCNRLLIMKDGKLSEVDSNSSIEALVNKL</sequence>
<keyword evidence="3" id="KW-0547">Nucleotide-binding</keyword>
<name>A0ABM7SZI8_9CLOT</name>
<dbReference type="SMART" id="SM00382">
    <property type="entry name" value="AAA"/>
    <property type="match status" value="1"/>
</dbReference>
<gene>
    <name evidence="6" type="ORF">psyc5s11_09570</name>
</gene>
<evidence type="ECO:0000256" key="2">
    <source>
        <dbReference type="ARBA" id="ARBA00022448"/>
    </source>
</evidence>
<organism evidence="6 7">
    <name type="scientific">Clostridium gelidum</name>
    <dbReference type="NCBI Taxonomy" id="704125"/>
    <lineage>
        <taxon>Bacteria</taxon>
        <taxon>Bacillati</taxon>
        <taxon>Bacillota</taxon>
        <taxon>Clostridia</taxon>
        <taxon>Eubacteriales</taxon>
        <taxon>Clostridiaceae</taxon>
        <taxon>Clostridium</taxon>
    </lineage>
</organism>
<evidence type="ECO:0000313" key="6">
    <source>
        <dbReference type="EMBL" id="BCZ44890.1"/>
    </source>
</evidence>
<dbReference type="SUPFAM" id="SSF52540">
    <property type="entry name" value="P-loop containing nucleoside triphosphate hydrolases"/>
    <property type="match status" value="1"/>
</dbReference>
<dbReference type="PROSITE" id="PS00211">
    <property type="entry name" value="ABC_TRANSPORTER_1"/>
    <property type="match status" value="1"/>
</dbReference>
<keyword evidence="2" id="KW-0813">Transport</keyword>
<dbReference type="Gene3D" id="3.40.50.300">
    <property type="entry name" value="P-loop containing nucleotide triphosphate hydrolases"/>
    <property type="match status" value="1"/>
</dbReference>
<dbReference type="Proteomes" id="UP000824633">
    <property type="component" value="Chromosome"/>
</dbReference>
<evidence type="ECO:0000256" key="1">
    <source>
        <dbReference type="ARBA" id="ARBA00005417"/>
    </source>
</evidence>
<dbReference type="InterPro" id="IPR050763">
    <property type="entry name" value="ABC_transporter_ATP-binding"/>
</dbReference>
<proteinExistence type="inferred from homology"/>
<dbReference type="InterPro" id="IPR003439">
    <property type="entry name" value="ABC_transporter-like_ATP-bd"/>
</dbReference>
<evidence type="ECO:0000313" key="7">
    <source>
        <dbReference type="Proteomes" id="UP000824633"/>
    </source>
</evidence>
<dbReference type="InterPro" id="IPR003593">
    <property type="entry name" value="AAA+_ATPase"/>
</dbReference>
<accession>A0ABM7SZI8</accession>
<dbReference type="PANTHER" id="PTHR42711:SF5">
    <property type="entry name" value="ABC TRANSPORTER ATP-BINDING PROTEIN NATA"/>
    <property type="match status" value="1"/>
</dbReference>
<protein>
    <recommendedName>
        <fullName evidence="5">ABC transporter domain-containing protein</fullName>
    </recommendedName>
</protein>
<keyword evidence="4" id="KW-0067">ATP-binding</keyword>
<dbReference type="PROSITE" id="PS50893">
    <property type="entry name" value="ABC_TRANSPORTER_2"/>
    <property type="match status" value="1"/>
</dbReference>
<keyword evidence="7" id="KW-1185">Reference proteome</keyword>
<dbReference type="InterPro" id="IPR017871">
    <property type="entry name" value="ABC_transporter-like_CS"/>
</dbReference>
<dbReference type="PANTHER" id="PTHR42711">
    <property type="entry name" value="ABC TRANSPORTER ATP-BINDING PROTEIN"/>
    <property type="match status" value="1"/>
</dbReference>